<feature type="transmembrane region" description="Helical" evidence="6">
    <location>
        <begin position="12"/>
        <end position="45"/>
    </location>
</feature>
<dbReference type="GO" id="GO:0016020">
    <property type="term" value="C:membrane"/>
    <property type="evidence" value="ECO:0007669"/>
    <property type="project" value="UniProtKB-SubCell"/>
</dbReference>
<proteinExistence type="inferred from homology"/>
<comment type="similarity">
    <text evidence="2">Belongs to the autoinducer-2 exporter (AI-2E) (TC 2.A.86) family.</text>
</comment>
<dbReference type="PANTHER" id="PTHR21716:SF4">
    <property type="entry name" value="TRANSMEMBRANE PROTEIN 245"/>
    <property type="match status" value="1"/>
</dbReference>
<comment type="subcellular location">
    <subcellularLocation>
        <location evidence="1">Membrane</location>
        <topology evidence="1">Multi-pass membrane protein</topology>
    </subcellularLocation>
</comment>
<comment type="caution">
    <text evidence="7">The sequence shown here is derived from an EMBL/GenBank/DDBJ whole genome shotgun (WGS) entry which is preliminary data.</text>
</comment>
<dbReference type="EMBL" id="BQOL01000001">
    <property type="protein sequence ID" value="GKI19159.1"/>
    <property type="molecule type" value="Genomic_DNA"/>
</dbReference>
<sequence length="364" mass="40589">MRNFRERYWRYSLFVLILGLGITICIELTPFLGGLLGAATIYVLLRRQMQVLTACRRWRRSLAASLLLAEAVLCFLVPISLIVWMVVNQVQDITLRPDSIITPLKHIAALIHEKTGYNLWQEENISSLIGMIPKLGQWVVSSIFDFGVNIVVLLFVLYFMLIGGRRMEEYCREILPFDSSVSGSVMREVHMIVRSNAIGIPLLAVVQGIVAYIGYLIFGAPSPLFWGVLTCFATIIPIFGTALVWLPLAGYMALAGEWGPAVGLTLYSGLVVTHVDNVVRFVMQKKLADTHPLVTIFGVFIGLSLFGFMGVIFGPLLLEMFVFCVNIFKKRYLDGTPDKQLFVPGGAVRAHGPEVPAERGLYEK</sequence>
<evidence type="ECO:0000256" key="3">
    <source>
        <dbReference type="ARBA" id="ARBA00022692"/>
    </source>
</evidence>
<dbReference type="Proteomes" id="UP001055105">
    <property type="component" value="Unassembled WGS sequence"/>
</dbReference>
<evidence type="ECO:0000256" key="5">
    <source>
        <dbReference type="ARBA" id="ARBA00023136"/>
    </source>
</evidence>
<dbReference type="RefSeq" id="WP_244076566.1">
    <property type="nucleotide sequence ID" value="NZ_AP025581.1"/>
</dbReference>
<evidence type="ECO:0000256" key="1">
    <source>
        <dbReference type="ARBA" id="ARBA00004141"/>
    </source>
</evidence>
<dbReference type="PANTHER" id="PTHR21716">
    <property type="entry name" value="TRANSMEMBRANE PROTEIN"/>
    <property type="match status" value="1"/>
</dbReference>
<keyword evidence="5 6" id="KW-0472">Membrane</keyword>
<feature type="transmembrane region" description="Helical" evidence="6">
    <location>
        <begin position="197"/>
        <end position="218"/>
    </location>
</feature>
<evidence type="ECO:0000313" key="8">
    <source>
        <dbReference type="Proteomes" id="UP001055105"/>
    </source>
</evidence>
<dbReference type="Pfam" id="PF01594">
    <property type="entry name" value="AI-2E_transport"/>
    <property type="match status" value="1"/>
</dbReference>
<evidence type="ECO:0000256" key="4">
    <source>
        <dbReference type="ARBA" id="ARBA00022989"/>
    </source>
</evidence>
<keyword evidence="3 6" id="KW-0812">Transmembrane</keyword>
<feature type="transmembrane region" description="Helical" evidence="6">
    <location>
        <begin position="66"/>
        <end position="87"/>
    </location>
</feature>
<feature type="transmembrane region" description="Helical" evidence="6">
    <location>
        <begin position="295"/>
        <end position="328"/>
    </location>
</feature>
<accession>A0AA37KQK1</accession>
<evidence type="ECO:0000256" key="6">
    <source>
        <dbReference type="SAM" id="Phobius"/>
    </source>
</evidence>
<dbReference type="AlphaFoldDB" id="A0AA37KQK1"/>
<evidence type="ECO:0000256" key="2">
    <source>
        <dbReference type="ARBA" id="ARBA00009773"/>
    </source>
</evidence>
<keyword evidence="4 6" id="KW-1133">Transmembrane helix</keyword>
<feature type="transmembrane region" description="Helical" evidence="6">
    <location>
        <begin position="224"/>
        <end position="246"/>
    </location>
</feature>
<protein>
    <submittedName>
        <fullName evidence="7">AI-2E family transporter</fullName>
    </submittedName>
</protein>
<dbReference type="InterPro" id="IPR002549">
    <property type="entry name" value="AI-2E-like"/>
</dbReference>
<name>A0AA37KQK1_9BACT</name>
<gene>
    <name evidence="7" type="ORF">CE91St16_20670</name>
</gene>
<evidence type="ECO:0000313" key="7">
    <source>
        <dbReference type="EMBL" id="GKI19159.1"/>
    </source>
</evidence>
<reference evidence="7" key="1">
    <citation type="submission" date="2022-01" db="EMBL/GenBank/DDBJ databases">
        <title>Novel bile acid biosynthetic pathways are enriched in the microbiome of centenarians.</title>
        <authorList>
            <person name="Sato Y."/>
            <person name="Atarashi K."/>
            <person name="Plichta R.D."/>
            <person name="Arai Y."/>
            <person name="Sasajima S."/>
            <person name="Kearney M.S."/>
            <person name="Suda W."/>
            <person name="Takeshita K."/>
            <person name="Sasaki T."/>
            <person name="Okamoto S."/>
            <person name="Skelly N.A."/>
            <person name="Okamura Y."/>
            <person name="Vlamakis H."/>
            <person name="Li Y."/>
            <person name="Tanoue T."/>
            <person name="Takei H."/>
            <person name="Nittono H."/>
            <person name="Narushima S."/>
            <person name="Irie J."/>
            <person name="Itoh H."/>
            <person name="Moriya K."/>
            <person name="Sugiura Y."/>
            <person name="Suematsu M."/>
            <person name="Moritoki N."/>
            <person name="Shibata S."/>
            <person name="Littman R.D."/>
            <person name="Fischbach A.M."/>
            <person name="Uwamino Y."/>
            <person name="Inoue T."/>
            <person name="Honda A."/>
            <person name="Hattori M."/>
            <person name="Murai T."/>
            <person name="Xavier J.R."/>
            <person name="Hirose N."/>
            <person name="Honda K."/>
        </authorList>
    </citation>
    <scope>NUCLEOTIDE SEQUENCE</scope>
    <source>
        <strain evidence="7">CE91-St16</strain>
    </source>
</reference>
<feature type="transmembrane region" description="Helical" evidence="6">
    <location>
        <begin position="138"/>
        <end position="162"/>
    </location>
</feature>
<organism evidence="7 8">
    <name type="scientific">Alistipes finegoldii</name>
    <dbReference type="NCBI Taxonomy" id="214856"/>
    <lineage>
        <taxon>Bacteria</taxon>
        <taxon>Pseudomonadati</taxon>
        <taxon>Bacteroidota</taxon>
        <taxon>Bacteroidia</taxon>
        <taxon>Bacteroidales</taxon>
        <taxon>Rikenellaceae</taxon>
        <taxon>Alistipes</taxon>
    </lineage>
</organism>
<feature type="transmembrane region" description="Helical" evidence="6">
    <location>
        <begin position="258"/>
        <end position="275"/>
    </location>
</feature>